<evidence type="ECO:0000256" key="2">
    <source>
        <dbReference type="ARBA" id="ARBA00018755"/>
    </source>
</evidence>
<dbReference type="InterPro" id="IPR016088">
    <property type="entry name" value="Chalcone_isomerase_3-sand"/>
</dbReference>
<dbReference type="SUPFAM" id="SSF54626">
    <property type="entry name" value="Chalcone isomerase"/>
    <property type="match status" value="1"/>
</dbReference>
<dbReference type="Pfam" id="PF16035">
    <property type="entry name" value="Chalcone_2"/>
    <property type="match status" value="1"/>
</dbReference>
<protein>
    <recommendedName>
        <fullName evidence="2">Altered inheritance of mitochondria protein 18, mitochondrial</fullName>
    </recommendedName>
</protein>
<reference evidence="4 5" key="1">
    <citation type="submission" date="2024-01" db="EMBL/GenBank/DDBJ databases">
        <authorList>
            <consortium name="Genoscope - CEA"/>
            <person name="William W."/>
        </authorList>
    </citation>
    <scope>NUCLEOTIDE SEQUENCE [LARGE SCALE GENOMIC DNA]</scope>
    <source>
        <strain evidence="4 5">29B2s-10</strain>
    </source>
</reference>
<dbReference type="InterPro" id="IPR036298">
    <property type="entry name" value="Chalcone_isomerase_sf"/>
</dbReference>
<evidence type="ECO:0000313" key="5">
    <source>
        <dbReference type="Proteomes" id="UP001497600"/>
    </source>
</evidence>
<name>A0ABP0E565_9ASCO</name>
<keyword evidence="5" id="KW-1185">Reference proteome</keyword>
<dbReference type="Proteomes" id="UP001497600">
    <property type="component" value="Chromosome A"/>
</dbReference>
<dbReference type="Gene3D" id="3.50.70.10">
    <property type="match status" value="1"/>
</dbReference>
<evidence type="ECO:0000313" key="4">
    <source>
        <dbReference type="EMBL" id="CAK7891947.1"/>
    </source>
</evidence>
<sequence>MFKRILSSQRVQGVRFMTTGSRRVSPRLTHFKIGAGIVGTGLAIYNTSILQSDANTSALAPERSISVDSSVDPFPVELTASSNPNVHTDYQLLGHGTRTVTFLRIKVYGIGLYLAQQDVPKVKKVLESVDNVSEVLDNSETAEVLVGQLLDDHVRFTARICPVRNTDFTHLKDGLIKSILSHPIAKDAKTRDQVGEGLEQLRSVFQGHKGSVPKNHLLWIEVLQNGSVSFTYQDTKTNTRKVLGQVENPSVGKILFLQYMASTQPLSDPLRKSCVQGYAQL</sequence>
<evidence type="ECO:0000256" key="1">
    <source>
        <dbReference type="ARBA" id="ARBA00009111"/>
    </source>
</evidence>
<dbReference type="PANTHER" id="PTHR47284">
    <property type="entry name" value="FATTY-ACID-BINDING PROTEIN 2"/>
    <property type="match status" value="1"/>
</dbReference>
<gene>
    <name evidence="4" type="ORF">CAAN4_A00782</name>
</gene>
<proteinExistence type="inferred from homology"/>
<dbReference type="PANTHER" id="PTHR47284:SF3">
    <property type="entry name" value="FATTY-ACID-BINDING PROTEIN 2"/>
    <property type="match status" value="1"/>
</dbReference>
<feature type="domain" description="Chalcone isomerase" evidence="3">
    <location>
        <begin position="88"/>
        <end position="275"/>
    </location>
</feature>
<comment type="similarity">
    <text evidence="1">Belongs to the AIM18/AIM46 family.</text>
</comment>
<dbReference type="EMBL" id="OZ004253">
    <property type="protein sequence ID" value="CAK7891947.1"/>
    <property type="molecule type" value="Genomic_DNA"/>
</dbReference>
<organism evidence="4 5">
    <name type="scientific">[Candida] anglica</name>
    <dbReference type="NCBI Taxonomy" id="148631"/>
    <lineage>
        <taxon>Eukaryota</taxon>
        <taxon>Fungi</taxon>
        <taxon>Dikarya</taxon>
        <taxon>Ascomycota</taxon>
        <taxon>Saccharomycotina</taxon>
        <taxon>Pichiomycetes</taxon>
        <taxon>Debaryomycetaceae</taxon>
        <taxon>Kurtzmaniella</taxon>
    </lineage>
</organism>
<dbReference type="InterPro" id="IPR016087">
    <property type="entry name" value="Chalcone_isomerase"/>
</dbReference>
<evidence type="ECO:0000259" key="3">
    <source>
        <dbReference type="Pfam" id="PF16035"/>
    </source>
</evidence>
<accession>A0ABP0E565</accession>